<dbReference type="Proteomes" id="UP000486903">
    <property type="component" value="Unassembled WGS sequence"/>
</dbReference>
<gene>
    <name evidence="1" type="ORF">FDG31_10270</name>
</gene>
<dbReference type="EMBL" id="SXFB01000006">
    <property type="protein sequence ID" value="NFV26548.1"/>
    <property type="molecule type" value="Genomic_DNA"/>
</dbReference>
<proteinExistence type="predicted"/>
<evidence type="ECO:0000313" key="1">
    <source>
        <dbReference type="EMBL" id="NFV26548.1"/>
    </source>
</evidence>
<name>A0A6B4JNV5_CLOBO</name>
<dbReference type="RefSeq" id="WP_003373063.1">
    <property type="nucleotide sequence ID" value="NZ_JACBBA010000004.1"/>
</dbReference>
<protein>
    <submittedName>
        <fullName evidence="1">Uncharacterized protein</fullName>
    </submittedName>
</protein>
<dbReference type="AlphaFoldDB" id="A0A6B4JNV5"/>
<reference evidence="1 2" key="1">
    <citation type="submission" date="2019-04" db="EMBL/GenBank/DDBJ databases">
        <title>Genome sequencing of Clostridium botulinum Groups I-IV and Clostridium butyricum.</title>
        <authorList>
            <person name="Brunt J."/>
            <person name="Van Vliet A.H.M."/>
            <person name="Stringer S.C."/>
            <person name="Carter A.T."/>
            <person name="Peck M.W."/>
        </authorList>
    </citation>
    <scope>NUCLEOTIDE SEQUENCE [LARGE SCALE GENOMIC DNA]</scope>
    <source>
        <strain evidence="1 2">BL81</strain>
    </source>
</reference>
<accession>A0A6B4JNV5</accession>
<comment type="caution">
    <text evidence="1">The sequence shown here is derived from an EMBL/GenBank/DDBJ whole genome shotgun (WGS) entry which is preliminary data.</text>
</comment>
<sequence length="223" mass="26139">MENKLLNLTSDKELRITSMELVEIINNFRKIESEASEKKYVELRHDSFMTKIKSELGTLKALGLDNAQNILEVTYEDKKGETRPCYSLNGSGMRMMLNSESTIVRFKTEEYINKLENSVKLISAQKEIKELKSTLEDFKRATEEAKRQFHPCHKRKLDYNKMIKNIVGDNREYVEGVKDMVFAQLHYDKWEDSSTEDNDKIIKAINVCSRFIMLNKFEQLSLF</sequence>
<organism evidence="1 2">
    <name type="scientific">Clostridium botulinum</name>
    <dbReference type="NCBI Taxonomy" id="1491"/>
    <lineage>
        <taxon>Bacteria</taxon>
        <taxon>Bacillati</taxon>
        <taxon>Bacillota</taxon>
        <taxon>Clostridia</taxon>
        <taxon>Eubacteriales</taxon>
        <taxon>Clostridiaceae</taxon>
        <taxon>Clostridium</taxon>
    </lineage>
</organism>
<evidence type="ECO:0000313" key="2">
    <source>
        <dbReference type="Proteomes" id="UP000486903"/>
    </source>
</evidence>